<sequence>MEKFRVSATGLSMNYMPEYVAQEMGFFEEAGIKVESYVPSPWTKCLTDIDTNIAEAVVGGIWVPLVYMDRIANYYSFAKIASRCPLVIVSREPIKGDFSWCAMENKRVLVSGGDGASHYLSVAGCAKEGGADIKAIRFIHDFSTSMIIEMFLGGFADFIVLQPDMANKFIADGSAYLYADLSLRGGIIPWSVYYGTEALFNHPANLAGKFYTGLQKGTTWLLEHGGEGCEKIIARNWPHVKLEDGIATINRFCKEGMWTSSIEITEQELTRWQGFLVEGDILDAPLPYDQVVKKVI</sequence>
<dbReference type="RefSeq" id="WP_127163892.1">
    <property type="nucleotide sequence ID" value="NZ_CP029822.1"/>
</dbReference>
<evidence type="ECO:0000256" key="9">
    <source>
        <dbReference type="ARBA" id="ARBA00023004"/>
    </source>
</evidence>
<comment type="catalytic activity">
    <reaction evidence="11">
        <text>N(6)-(pyridoxal phosphate)-L-lysyl-[4-amino-5-hydroxymethyl-2-methylpyrimidine phosphate synthase] + L-histidyl-[4-amino-5-hydroxymethyl-2-methylpyrimidine phosphate synthase] + 2 Fe(3+) + 4 H2O = L-lysyl-[4-amino-5-hydroxymethyl-2-methylpyrimidine phosphate synthase] + (2S)-2-amino-5-hydroxy-4-oxopentanoyl-[4-amino-5-hydroxymethyl-2-methylpyrimidine phosphate synthase] + 4-amino-2-methyl-5-(phosphooxymethyl)pyrimidine + 3-oxopropanoate + 2 Fe(2+) + 2 H(+)</text>
        <dbReference type="Rhea" id="RHEA:65756"/>
        <dbReference type="Rhea" id="RHEA-COMP:16892"/>
        <dbReference type="Rhea" id="RHEA-COMP:16893"/>
        <dbReference type="Rhea" id="RHEA-COMP:16894"/>
        <dbReference type="Rhea" id="RHEA-COMP:16895"/>
        <dbReference type="ChEBI" id="CHEBI:15377"/>
        <dbReference type="ChEBI" id="CHEBI:15378"/>
        <dbReference type="ChEBI" id="CHEBI:29033"/>
        <dbReference type="ChEBI" id="CHEBI:29034"/>
        <dbReference type="ChEBI" id="CHEBI:29969"/>
        <dbReference type="ChEBI" id="CHEBI:29979"/>
        <dbReference type="ChEBI" id="CHEBI:33190"/>
        <dbReference type="ChEBI" id="CHEBI:58354"/>
        <dbReference type="ChEBI" id="CHEBI:143915"/>
        <dbReference type="ChEBI" id="CHEBI:157692"/>
    </reaction>
    <physiologicalReaction direction="left-to-right" evidence="11">
        <dbReference type="Rhea" id="RHEA:65757"/>
    </physiologicalReaction>
</comment>
<protein>
    <recommendedName>
        <fullName evidence="10">Thiamine pyrimidine synthase</fullName>
    </recommendedName>
</protein>
<dbReference type="InterPro" id="IPR027939">
    <property type="entry name" value="NMT1/THI5"/>
</dbReference>
<evidence type="ECO:0000256" key="11">
    <source>
        <dbReference type="ARBA" id="ARBA00048179"/>
    </source>
</evidence>
<name>A0A3Q9JJM2_9GAMM</name>
<evidence type="ECO:0000256" key="2">
    <source>
        <dbReference type="ARBA" id="ARBA00004948"/>
    </source>
</evidence>
<evidence type="ECO:0000256" key="5">
    <source>
        <dbReference type="ARBA" id="ARBA00022679"/>
    </source>
</evidence>
<keyword evidence="14" id="KW-1185">Reference proteome</keyword>
<dbReference type="InterPro" id="IPR015168">
    <property type="entry name" value="SsuA/THI5"/>
</dbReference>
<evidence type="ECO:0000256" key="8">
    <source>
        <dbReference type="ARBA" id="ARBA00022977"/>
    </source>
</evidence>
<keyword evidence="6" id="KW-0479">Metal-binding</keyword>
<gene>
    <name evidence="13" type="ORF">DM558_10075</name>
</gene>
<dbReference type="KEGG" id="emo:DM558_10075"/>
<dbReference type="SUPFAM" id="SSF53850">
    <property type="entry name" value="Periplasmic binding protein-like II"/>
    <property type="match status" value="1"/>
</dbReference>
<dbReference type="Gene3D" id="3.40.190.10">
    <property type="entry name" value="Periplasmic binding protein-like II"/>
    <property type="match status" value="2"/>
</dbReference>
<evidence type="ECO:0000259" key="12">
    <source>
        <dbReference type="Pfam" id="PF09084"/>
    </source>
</evidence>
<keyword evidence="9" id="KW-0408">Iron</keyword>
<comment type="pathway">
    <text evidence="2">Cofactor biosynthesis; thiamine diphosphate biosynthesis.</text>
</comment>
<evidence type="ECO:0000256" key="3">
    <source>
        <dbReference type="ARBA" id="ARBA00009406"/>
    </source>
</evidence>
<evidence type="ECO:0000256" key="7">
    <source>
        <dbReference type="ARBA" id="ARBA00022898"/>
    </source>
</evidence>
<accession>A0A3Q9JJM2</accession>
<keyword evidence="5" id="KW-0808">Transferase</keyword>
<comment type="function">
    <text evidence="1">Responsible for the formation of the pyrimidine heterocycle in the thiamine biosynthesis pathway. Catalyzes the formation of hydroxymethylpyrimidine phosphate (HMP-P) from histidine and pyridoxal phosphate (PLP). The protein uses PLP and the active site histidine to form HMP-P, generating an inactive enzyme. The enzyme can only undergo a single turnover, which suggests it is a suicide enzyme.</text>
</comment>
<feature type="domain" description="SsuA/THI5-like" evidence="12">
    <location>
        <begin position="14"/>
        <end position="224"/>
    </location>
</feature>
<evidence type="ECO:0000256" key="1">
    <source>
        <dbReference type="ARBA" id="ARBA00003469"/>
    </source>
</evidence>
<dbReference type="Pfam" id="PF09084">
    <property type="entry name" value="NMT1"/>
    <property type="match status" value="1"/>
</dbReference>
<keyword evidence="7" id="KW-0663">Pyridoxal phosphate</keyword>
<evidence type="ECO:0000313" key="14">
    <source>
        <dbReference type="Proteomes" id="UP000273143"/>
    </source>
</evidence>
<evidence type="ECO:0000313" key="13">
    <source>
        <dbReference type="EMBL" id="AZS51095.1"/>
    </source>
</evidence>
<comment type="similarity">
    <text evidence="3">Belongs to the NMT1/THI5 family.</text>
</comment>
<dbReference type="AlphaFoldDB" id="A0A3Q9JJM2"/>
<dbReference type="PANTHER" id="PTHR31528">
    <property type="entry name" value="4-AMINO-5-HYDROXYMETHYL-2-METHYLPYRIMIDINE PHOSPHATE SYNTHASE THI11-RELATED"/>
    <property type="match status" value="1"/>
</dbReference>
<evidence type="ECO:0000256" key="4">
    <source>
        <dbReference type="ARBA" id="ARBA00011738"/>
    </source>
</evidence>
<dbReference type="GO" id="GO:0046872">
    <property type="term" value="F:metal ion binding"/>
    <property type="evidence" value="ECO:0007669"/>
    <property type="project" value="UniProtKB-KW"/>
</dbReference>
<dbReference type="GO" id="GO:0016740">
    <property type="term" value="F:transferase activity"/>
    <property type="evidence" value="ECO:0007669"/>
    <property type="project" value="UniProtKB-KW"/>
</dbReference>
<proteinExistence type="inferred from homology"/>
<evidence type="ECO:0000256" key="10">
    <source>
        <dbReference type="ARBA" id="ARBA00033171"/>
    </source>
</evidence>
<dbReference type="PANTHER" id="PTHR31528:SF1">
    <property type="entry name" value="4-AMINO-5-HYDROXYMETHYL-2-METHYLPYRIMIDINE PHOSPHATE SYNTHASE THI11-RELATED"/>
    <property type="match status" value="1"/>
</dbReference>
<keyword evidence="8" id="KW-0784">Thiamine biosynthesis</keyword>
<comment type="subunit">
    <text evidence="4">Homodimer.</text>
</comment>
<organism evidence="13 14">
    <name type="scientific">Entomomonas moraniae</name>
    <dbReference type="NCBI Taxonomy" id="2213226"/>
    <lineage>
        <taxon>Bacteria</taxon>
        <taxon>Pseudomonadati</taxon>
        <taxon>Pseudomonadota</taxon>
        <taxon>Gammaproteobacteria</taxon>
        <taxon>Pseudomonadales</taxon>
        <taxon>Pseudomonadaceae</taxon>
        <taxon>Entomomonas</taxon>
    </lineage>
</organism>
<dbReference type="GO" id="GO:0009228">
    <property type="term" value="P:thiamine biosynthetic process"/>
    <property type="evidence" value="ECO:0007669"/>
    <property type="project" value="UniProtKB-KW"/>
</dbReference>
<dbReference type="EMBL" id="CP029822">
    <property type="protein sequence ID" value="AZS51095.1"/>
    <property type="molecule type" value="Genomic_DNA"/>
</dbReference>
<dbReference type="Proteomes" id="UP000273143">
    <property type="component" value="Chromosome"/>
</dbReference>
<evidence type="ECO:0000256" key="6">
    <source>
        <dbReference type="ARBA" id="ARBA00022723"/>
    </source>
</evidence>
<reference evidence="14" key="1">
    <citation type="submission" date="2018-06" db="EMBL/GenBank/DDBJ databases">
        <title>Complete genome of Pseudomonas insecticola strain QZS01.</title>
        <authorList>
            <person name="Wang J."/>
            <person name="Su Q."/>
        </authorList>
    </citation>
    <scope>NUCLEOTIDE SEQUENCE [LARGE SCALE GENOMIC DNA]</scope>
    <source>
        <strain evidence="14">QZS01</strain>
    </source>
</reference>